<dbReference type="Proteomes" id="UP000287224">
    <property type="component" value="Unassembled WGS sequence"/>
</dbReference>
<comment type="caution">
    <text evidence="1">The sequence shown here is derived from an EMBL/GenBank/DDBJ whole genome shotgun (WGS) entry which is preliminary data.</text>
</comment>
<evidence type="ECO:0000313" key="1">
    <source>
        <dbReference type="EMBL" id="GCE09445.1"/>
    </source>
</evidence>
<protein>
    <submittedName>
        <fullName evidence="1">Uncharacterized protein</fullName>
    </submittedName>
</protein>
<dbReference type="AlphaFoldDB" id="A0A401ZRF2"/>
<evidence type="ECO:0000313" key="2">
    <source>
        <dbReference type="Proteomes" id="UP000287224"/>
    </source>
</evidence>
<reference evidence="2" key="1">
    <citation type="submission" date="2018-12" db="EMBL/GenBank/DDBJ databases">
        <title>Tengunoibacter tsumagoiensis gen. nov., sp. nov., Dictyobacter kobayashii sp. nov., D. alpinus sp. nov., and D. joshuensis sp. nov. and description of Dictyobacteraceae fam. nov. within the order Ktedonobacterales isolated from Tengu-no-mugimeshi.</title>
        <authorList>
            <person name="Wang C.M."/>
            <person name="Zheng Y."/>
            <person name="Sakai Y."/>
            <person name="Toyoda A."/>
            <person name="Minakuchi Y."/>
            <person name="Abe K."/>
            <person name="Yokota A."/>
            <person name="Yabe S."/>
        </authorList>
    </citation>
    <scope>NUCLEOTIDE SEQUENCE [LARGE SCALE GENOMIC DNA]</scope>
    <source>
        <strain evidence="2">S-27</strain>
    </source>
</reference>
<accession>A0A401ZRF2</accession>
<sequence>MSPDLLLSVGKLLGIADDPERLNSFVTGEGVNEKEFLVQPYQECWRTIYNVTGHAKCISLFAGRLFDDAQAVAHDHVESDNWT</sequence>
<dbReference type="EMBL" id="BIFQ01000002">
    <property type="protein sequence ID" value="GCE09445.1"/>
    <property type="molecule type" value="Genomic_DNA"/>
</dbReference>
<name>A0A401ZRF2_9CHLR</name>
<organism evidence="1 2">
    <name type="scientific">Dictyobacter aurantiacus</name>
    <dbReference type="NCBI Taxonomy" id="1936993"/>
    <lineage>
        <taxon>Bacteria</taxon>
        <taxon>Bacillati</taxon>
        <taxon>Chloroflexota</taxon>
        <taxon>Ktedonobacteria</taxon>
        <taxon>Ktedonobacterales</taxon>
        <taxon>Dictyobacteraceae</taxon>
        <taxon>Dictyobacter</taxon>
    </lineage>
</organism>
<keyword evidence="2" id="KW-1185">Reference proteome</keyword>
<proteinExistence type="predicted"/>
<gene>
    <name evidence="1" type="ORF">KDAU_67740</name>
</gene>